<keyword evidence="5" id="KW-0963">Cytoplasm</keyword>
<dbReference type="VEuPathDB" id="TrichDB:TVAG_113610"/>
<dbReference type="SUPFAM" id="SSF48371">
    <property type="entry name" value="ARM repeat"/>
    <property type="match status" value="1"/>
</dbReference>
<dbReference type="InParanoid" id="A2DNL4"/>
<dbReference type="Proteomes" id="UP000001542">
    <property type="component" value="Unassembled WGS sequence"/>
</dbReference>
<dbReference type="AlphaFoldDB" id="A2DNL4"/>
<evidence type="ECO:0000313" key="9">
    <source>
        <dbReference type="Proteomes" id="UP000001542"/>
    </source>
</evidence>
<dbReference type="InterPro" id="IPR044189">
    <property type="entry name" value="XPO4/7-like"/>
</dbReference>
<comment type="similarity">
    <text evidence="3">Belongs to the exportin family.</text>
</comment>
<keyword evidence="6" id="KW-0653">Protein transport</keyword>
<reference evidence="8" key="2">
    <citation type="journal article" date="2007" name="Science">
        <title>Draft genome sequence of the sexually transmitted pathogen Trichomonas vaginalis.</title>
        <authorList>
            <person name="Carlton J.M."/>
            <person name="Hirt R.P."/>
            <person name="Silva J.C."/>
            <person name="Delcher A.L."/>
            <person name="Schatz M."/>
            <person name="Zhao Q."/>
            <person name="Wortman J.R."/>
            <person name="Bidwell S.L."/>
            <person name="Alsmark U.C.M."/>
            <person name="Besteiro S."/>
            <person name="Sicheritz-Ponten T."/>
            <person name="Noel C.J."/>
            <person name="Dacks J.B."/>
            <person name="Foster P.G."/>
            <person name="Simillion C."/>
            <person name="Van de Peer Y."/>
            <person name="Miranda-Saavedra D."/>
            <person name="Barton G.J."/>
            <person name="Westrop G.D."/>
            <person name="Mueller S."/>
            <person name="Dessi D."/>
            <person name="Fiori P.L."/>
            <person name="Ren Q."/>
            <person name="Paulsen I."/>
            <person name="Zhang H."/>
            <person name="Bastida-Corcuera F.D."/>
            <person name="Simoes-Barbosa A."/>
            <person name="Brown M.T."/>
            <person name="Hayes R.D."/>
            <person name="Mukherjee M."/>
            <person name="Okumura C.Y."/>
            <person name="Schneider R."/>
            <person name="Smith A.J."/>
            <person name="Vanacova S."/>
            <person name="Villalvazo M."/>
            <person name="Haas B.J."/>
            <person name="Pertea M."/>
            <person name="Feldblyum T.V."/>
            <person name="Utterback T.R."/>
            <person name="Shu C.L."/>
            <person name="Osoegawa K."/>
            <person name="de Jong P.J."/>
            <person name="Hrdy I."/>
            <person name="Horvathova L."/>
            <person name="Zubacova Z."/>
            <person name="Dolezal P."/>
            <person name="Malik S.B."/>
            <person name="Logsdon J.M. Jr."/>
            <person name="Henze K."/>
            <person name="Gupta A."/>
            <person name="Wang C.C."/>
            <person name="Dunne R.L."/>
            <person name="Upcroft J.A."/>
            <person name="Upcroft P."/>
            <person name="White O."/>
            <person name="Salzberg S.L."/>
            <person name="Tang P."/>
            <person name="Chiu C.-H."/>
            <person name="Lee Y.-S."/>
            <person name="Embley T.M."/>
            <person name="Coombs G.H."/>
            <person name="Mottram J.C."/>
            <person name="Tachezy J."/>
            <person name="Fraser-Liggett C.M."/>
            <person name="Johnson P.J."/>
        </authorList>
    </citation>
    <scope>NUCLEOTIDE SEQUENCE [LARGE SCALE GENOMIC DNA]</scope>
    <source>
        <strain evidence="8">G3</strain>
    </source>
</reference>
<dbReference type="PANTHER" id="PTHR12596:SF2">
    <property type="entry name" value="EXPORTIN-7 ISOFORM X1"/>
    <property type="match status" value="1"/>
</dbReference>
<dbReference type="GO" id="GO:0005737">
    <property type="term" value="C:cytoplasm"/>
    <property type="evidence" value="ECO:0000318"/>
    <property type="project" value="GO_Central"/>
</dbReference>
<evidence type="ECO:0000313" key="8">
    <source>
        <dbReference type="EMBL" id="EAY18017.1"/>
    </source>
</evidence>
<protein>
    <submittedName>
        <fullName evidence="8">Uncharacterized protein</fullName>
    </submittedName>
</protein>
<reference evidence="8" key="1">
    <citation type="submission" date="2006-10" db="EMBL/GenBank/DDBJ databases">
        <authorList>
            <person name="Amadeo P."/>
            <person name="Zhao Q."/>
            <person name="Wortman J."/>
            <person name="Fraser-Liggett C."/>
            <person name="Carlton J."/>
        </authorList>
    </citation>
    <scope>NUCLEOTIDE SEQUENCE</scope>
    <source>
        <strain evidence="8">G3</strain>
    </source>
</reference>
<dbReference type="VEuPathDB" id="TrichDB:TVAGG3_0608460"/>
<comment type="subcellular location">
    <subcellularLocation>
        <location evidence="2">Cytoplasm</location>
    </subcellularLocation>
    <subcellularLocation>
        <location evidence="1">Nucleus</location>
    </subcellularLocation>
</comment>
<keyword evidence="4" id="KW-0813">Transport</keyword>
<dbReference type="KEGG" id="tva:5463521"/>
<evidence type="ECO:0000256" key="6">
    <source>
        <dbReference type="ARBA" id="ARBA00022927"/>
    </source>
</evidence>
<dbReference type="GO" id="GO:0005643">
    <property type="term" value="C:nuclear pore"/>
    <property type="evidence" value="ECO:0000318"/>
    <property type="project" value="GO_Central"/>
</dbReference>
<keyword evidence="9" id="KW-1185">Reference proteome</keyword>
<evidence type="ECO:0000256" key="5">
    <source>
        <dbReference type="ARBA" id="ARBA00022490"/>
    </source>
</evidence>
<dbReference type="InterPro" id="IPR016024">
    <property type="entry name" value="ARM-type_fold"/>
</dbReference>
<name>A2DNL4_TRIV3</name>
<dbReference type="EMBL" id="DS113223">
    <property type="protein sequence ID" value="EAY18017.1"/>
    <property type="molecule type" value="Genomic_DNA"/>
</dbReference>
<organism evidence="8 9">
    <name type="scientific">Trichomonas vaginalis (strain ATCC PRA-98 / G3)</name>
    <dbReference type="NCBI Taxonomy" id="412133"/>
    <lineage>
        <taxon>Eukaryota</taxon>
        <taxon>Metamonada</taxon>
        <taxon>Parabasalia</taxon>
        <taxon>Trichomonadida</taxon>
        <taxon>Trichomonadidae</taxon>
        <taxon>Trichomonas</taxon>
    </lineage>
</organism>
<gene>
    <name evidence="8" type="ORF">TVAG_113610</name>
</gene>
<dbReference type="RefSeq" id="XP_001579003.1">
    <property type="nucleotide sequence ID" value="XM_001578953.1"/>
</dbReference>
<evidence type="ECO:0000256" key="2">
    <source>
        <dbReference type="ARBA" id="ARBA00004496"/>
    </source>
</evidence>
<sequence length="965" mass="110735">MNPYDFENWVKNLNSNPQGDVDIETQISEKMQQENIVETLLNFISSDSLSNTAIVFALTMINSKNILDEDEKNLLKAFFSNYFIENRSKFINSAFSNVIARLFIKSYKFSIEEVPGYIQNLANLDLDGLILSYFLGMNIITVNESIAGVEFMFDLACKPLLNNETNPNILQVALEFMSTYLSYCKRGELIYIDKEIMEKIFEFGSINRLFDLIENFQGSIPLYALRIITTTLNTSKSSFGQGDNRDQYIADILLRVSKIFMENKSHPDYLPEYAALCIQLKKLLPSLNPKYDDLGEEFFKAYANPAFFVLTPTILQNYPNLAELVLSFLTEIVKKSDSSIKQRQSFQEAKIIKKSCQQIANTIFNIEFDSNILEPFIEDRSSKILNVILDLHILNEETVYIKNESEKNPEKTTGKYQIVNKVKDSFDLVFNNLGISISSRDCVKSALYLSYLKLCLDHLKSPDLFIAVMETVRNMLFVFPPISAENSSQMAVSLELSIVGFFELLIQVLLSDTDKDRLDFLAENREVVIEFLSRFISEVHDNSICQELEIPIMSILDFSKYKTLPLQVIAMDDNFFSLLMGVDFLLFNEENKNKKARQFFTSLFSLGYLMPDPTHITAMFNTISQIFAESRNPIIFHMLSGSVIAKNCIFDFLLEKLRIQYYELFLSLVKDDKTSDVILENILKFLVVFSENSKRFDVKSLSEEAIFCYTFLTDILRVYAIKVNSMGNSIQTYKIIARILDVLRNIIESNYINLGVLEIYKKTDFRDIVTLVINRLVLVPLSTIADAPKLALRYMKFLTSLLSEIPSLFFSFESEIQHHQIEVAKVILSIDAKEAIDSSISVISSYLSVVDEFNDKDDVPMDLREDLFKFCLHSIIVERNKIESLARVILIFAKTNPELVKLTIDNIFGQIPPELQNESIFPFKHLRSNLNPSIDSSRTSQSKHVLTACLDIGEFFEKHNINIEI</sequence>
<evidence type="ECO:0000256" key="4">
    <source>
        <dbReference type="ARBA" id="ARBA00022448"/>
    </source>
</evidence>
<evidence type="ECO:0000256" key="7">
    <source>
        <dbReference type="ARBA" id="ARBA00023242"/>
    </source>
</evidence>
<evidence type="ECO:0000256" key="1">
    <source>
        <dbReference type="ARBA" id="ARBA00004123"/>
    </source>
</evidence>
<proteinExistence type="inferred from homology"/>
<evidence type="ECO:0000256" key="3">
    <source>
        <dbReference type="ARBA" id="ARBA00009466"/>
    </source>
</evidence>
<keyword evidence="7" id="KW-0539">Nucleus</keyword>
<dbReference type="PANTHER" id="PTHR12596">
    <property type="entry name" value="EXPORTIN 4,7-RELATED"/>
    <property type="match status" value="1"/>
</dbReference>
<dbReference type="GO" id="GO:0006611">
    <property type="term" value="P:protein export from nucleus"/>
    <property type="evidence" value="ECO:0000318"/>
    <property type="project" value="GO_Central"/>
</dbReference>
<dbReference type="GO" id="GO:0005049">
    <property type="term" value="F:nuclear export signal receptor activity"/>
    <property type="evidence" value="ECO:0000318"/>
    <property type="project" value="GO_Central"/>
</dbReference>
<accession>A2DNL4</accession>